<keyword evidence="3" id="KW-1185">Reference proteome</keyword>
<dbReference type="GO" id="GO:0003824">
    <property type="term" value="F:catalytic activity"/>
    <property type="evidence" value="ECO:0007669"/>
    <property type="project" value="InterPro"/>
</dbReference>
<dbReference type="PROSITE" id="PS50878">
    <property type="entry name" value="RT_POL"/>
    <property type="match status" value="1"/>
</dbReference>
<dbReference type="InterPro" id="IPR043502">
    <property type="entry name" value="DNA/RNA_pol_sf"/>
</dbReference>
<dbReference type="Pfam" id="PF03372">
    <property type="entry name" value="Exo_endo_phos"/>
    <property type="match status" value="1"/>
</dbReference>
<feature type="domain" description="Reverse transcriptase" evidence="1">
    <location>
        <begin position="513"/>
        <end position="787"/>
    </location>
</feature>
<dbReference type="SUPFAM" id="SSF56219">
    <property type="entry name" value="DNase I-like"/>
    <property type="match status" value="1"/>
</dbReference>
<dbReference type="SUPFAM" id="SSF56672">
    <property type="entry name" value="DNA/RNA polymerases"/>
    <property type="match status" value="1"/>
</dbReference>
<sequence length="1005" mass="114224">MAGAGTSASAYLPASLDIASYNVRGLNAPEKRRKLLRDLWMQRISIAMIQETHFRRGSHPTLHNSHYPISYYDSTTEGKVKGVAILFSKHVPFVLRDQMTLGDGRGLFLKGTIAGKAYTFANVYLPNTRQHIYFAKVSRLLQAFTEGVLILGGDLNVALSPQEDTSLRKSSTPHHILRSMRRRLHELQLIDVWRALHPLDRDFTYFSSVHSSYTRIDYLFVSHFELSSVTMAKIHSRTWSDHALLSLSMMSSHSRPKHFQWRLNTSLFTDPLVVTTLTETLESYFDENDKNETTPVTLWEAHKATIRGQLIGIASKKKKERHLETNQLLLDIRSLELSHMRSNDVTVYSQLLRKRARLAELSNLQLHHTILKTKCFFAYNENKPGRLLARMLRKKRAQTYIPCIRTSTGQVASLPDDIVASFRDYYEGLYSSAPTDTPALRHSIVEYLTPRIHRRLTDVERASLNDPITTAELALILKKQKNGKSPGPDGFPTEYYKKFREILLPRLARSLNALKDGTPIHTQALQAAIAIIPKEGKDTSLCTSYRPISLLNCDLKLFSSVLAMRLQPYVPHLVRKDQVGFVSGREARDGTLRALNAIHTARRTGTPMLLLSTDAEKAFDRVAWPFLFETLNAMGLSGSFLTWIAALYSKPTAMVRVNGALSTPFEIRNGTRQGCPLSPLLFALTLEPFLESVRLNMRISGLQGRSREHKISAYADDMLFMVTNPQVSLPEIVAEFDMYGVYSNLRINMTKSEILNINLPTALVHGLRSTLPFNWCAERMRFLGIWLSPDLTKLFEINFPPLWCTLQTDLKDWSSLKISWFGRIGVLKMNILPRLLYLFSTVPVLLPPDFLTLIRRTLSKFVWSQTRPRVRLHTLMLPKQAGGVAYPDVRRYFLASHLMRVVEWSTGGRGALWLDLEGDAVGVPLWALPWISRSDRPGDVMSHPLIAAMLRVWDRTARSHRLATFPSPLLPLMHNPAFPANLRVSLRGCLRDPHRARVTHLIRDS</sequence>
<dbReference type="PANTHER" id="PTHR31635">
    <property type="entry name" value="REVERSE TRANSCRIPTASE DOMAIN-CONTAINING PROTEIN-RELATED"/>
    <property type="match status" value="1"/>
</dbReference>
<dbReference type="InterPro" id="IPR036691">
    <property type="entry name" value="Endo/exonu/phosph_ase_sf"/>
</dbReference>
<reference evidence="2" key="1">
    <citation type="submission" date="2025-08" db="UniProtKB">
        <authorList>
            <consortium name="Ensembl"/>
        </authorList>
    </citation>
    <scope>IDENTIFICATION</scope>
</reference>
<dbReference type="OrthoDB" id="416119at2759"/>
<dbReference type="Proteomes" id="UP000694569">
    <property type="component" value="Unplaced"/>
</dbReference>
<reference evidence="2" key="2">
    <citation type="submission" date="2025-09" db="UniProtKB">
        <authorList>
            <consortium name="Ensembl"/>
        </authorList>
    </citation>
    <scope>IDENTIFICATION</scope>
</reference>
<accession>A0A8C5MW43</accession>
<evidence type="ECO:0000313" key="2">
    <source>
        <dbReference type="Ensembl" id="ENSLLEP00000019961.1"/>
    </source>
</evidence>
<dbReference type="CDD" id="cd09076">
    <property type="entry name" value="L1-EN"/>
    <property type="match status" value="1"/>
</dbReference>
<evidence type="ECO:0000313" key="3">
    <source>
        <dbReference type="Proteomes" id="UP000694569"/>
    </source>
</evidence>
<dbReference type="InterPro" id="IPR000477">
    <property type="entry name" value="RT_dom"/>
</dbReference>
<name>A0A8C5MW43_9ANUR</name>
<dbReference type="InterPro" id="IPR005135">
    <property type="entry name" value="Endo/exonuclease/phosphatase"/>
</dbReference>
<proteinExistence type="predicted"/>
<organism evidence="2 3">
    <name type="scientific">Leptobrachium leishanense</name>
    <name type="common">Leishan spiny toad</name>
    <dbReference type="NCBI Taxonomy" id="445787"/>
    <lineage>
        <taxon>Eukaryota</taxon>
        <taxon>Metazoa</taxon>
        <taxon>Chordata</taxon>
        <taxon>Craniata</taxon>
        <taxon>Vertebrata</taxon>
        <taxon>Euteleostomi</taxon>
        <taxon>Amphibia</taxon>
        <taxon>Batrachia</taxon>
        <taxon>Anura</taxon>
        <taxon>Pelobatoidea</taxon>
        <taxon>Megophryidae</taxon>
        <taxon>Leptobrachium</taxon>
    </lineage>
</organism>
<dbReference type="Gene3D" id="3.60.10.10">
    <property type="entry name" value="Endonuclease/exonuclease/phosphatase"/>
    <property type="match status" value="1"/>
</dbReference>
<dbReference type="PANTHER" id="PTHR31635:SF196">
    <property type="entry name" value="REVERSE TRANSCRIPTASE DOMAIN-CONTAINING PROTEIN-RELATED"/>
    <property type="match status" value="1"/>
</dbReference>
<dbReference type="AlphaFoldDB" id="A0A8C5MW43"/>
<dbReference type="CDD" id="cd01650">
    <property type="entry name" value="RT_nLTR_like"/>
    <property type="match status" value="1"/>
</dbReference>
<dbReference type="Ensembl" id="ENSLLET00000020748.1">
    <property type="protein sequence ID" value="ENSLLEP00000019961.1"/>
    <property type="gene ID" value="ENSLLEG00000012675.1"/>
</dbReference>
<evidence type="ECO:0000259" key="1">
    <source>
        <dbReference type="PROSITE" id="PS50878"/>
    </source>
</evidence>
<dbReference type="GeneTree" id="ENSGT00940000165023"/>
<protein>
    <recommendedName>
        <fullName evidence="1">Reverse transcriptase domain-containing protein</fullName>
    </recommendedName>
</protein>
<dbReference type="Pfam" id="PF00078">
    <property type="entry name" value="RVT_1"/>
    <property type="match status" value="1"/>
</dbReference>